<feature type="compositionally biased region" description="Polar residues" evidence="3">
    <location>
        <begin position="1097"/>
        <end position="1107"/>
    </location>
</feature>
<name>A0A2U9BKA4_SCOMX</name>
<feature type="region of interest" description="Disordered" evidence="3">
    <location>
        <begin position="953"/>
        <end position="1001"/>
    </location>
</feature>
<feature type="compositionally biased region" description="Polar residues" evidence="3">
    <location>
        <begin position="699"/>
        <end position="718"/>
    </location>
</feature>
<dbReference type="GO" id="GO:0005737">
    <property type="term" value="C:cytoplasm"/>
    <property type="evidence" value="ECO:0007669"/>
    <property type="project" value="TreeGrafter"/>
</dbReference>
<protein>
    <recommendedName>
        <fullName evidence="2">Profilin</fullName>
    </recommendedName>
</protein>
<dbReference type="Gene3D" id="3.30.450.30">
    <property type="entry name" value="Dynein light chain 2a, cytoplasmic"/>
    <property type="match status" value="2"/>
</dbReference>
<gene>
    <name evidence="4" type="ORF">SMAX5B_005874</name>
</gene>
<feature type="compositionally biased region" description="Low complexity" evidence="3">
    <location>
        <begin position="959"/>
        <end position="975"/>
    </location>
</feature>
<dbReference type="GO" id="GO:0030833">
    <property type="term" value="P:regulation of actin filament polymerization"/>
    <property type="evidence" value="ECO:0007669"/>
    <property type="project" value="TreeGrafter"/>
</dbReference>
<proteinExistence type="inferred from homology"/>
<dbReference type="SUPFAM" id="SSF55770">
    <property type="entry name" value="Profilin (actin-binding protein)"/>
    <property type="match status" value="1"/>
</dbReference>
<dbReference type="GO" id="GO:0003779">
    <property type="term" value="F:actin binding"/>
    <property type="evidence" value="ECO:0007669"/>
    <property type="project" value="UniProtKB-KW"/>
</dbReference>
<feature type="compositionally biased region" description="Pro residues" evidence="3">
    <location>
        <begin position="671"/>
        <end position="680"/>
    </location>
</feature>
<feature type="region of interest" description="Disordered" evidence="3">
    <location>
        <begin position="698"/>
        <end position="784"/>
    </location>
</feature>
<keyword evidence="5" id="KW-1185">Reference proteome</keyword>
<reference evidence="4 5" key="1">
    <citation type="submission" date="2017-12" db="EMBL/GenBank/DDBJ databases">
        <title>Integrating genomic resources of turbot (Scophthalmus maximus) in depth evaluation of genetic and physical mapping variation across individuals.</title>
        <authorList>
            <person name="Martinez P."/>
        </authorList>
    </citation>
    <scope>NUCLEOTIDE SEQUENCE [LARGE SCALE GENOMIC DNA]</scope>
</reference>
<dbReference type="Pfam" id="PF00235">
    <property type="entry name" value="Profilin"/>
    <property type="match status" value="1"/>
</dbReference>
<feature type="region of interest" description="Disordered" evidence="3">
    <location>
        <begin position="1145"/>
        <end position="1176"/>
    </location>
</feature>
<feature type="compositionally biased region" description="Pro residues" evidence="3">
    <location>
        <begin position="643"/>
        <end position="653"/>
    </location>
</feature>
<dbReference type="InterPro" id="IPR027310">
    <property type="entry name" value="Profilin_CS"/>
</dbReference>
<feature type="region of interest" description="Disordered" evidence="3">
    <location>
        <begin position="1097"/>
        <end position="1122"/>
    </location>
</feature>
<keyword evidence="2" id="KW-0009">Actin-binding</keyword>
<dbReference type="EMBL" id="CP026249">
    <property type="protein sequence ID" value="AWP04403.1"/>
    <property type="molecule type" value="Genomic_DNA"/>
</dbReference>
<feature type="region of interest" description="Disordered" evidence="3">
    <location>
        <begin position="487"/>
        <end position="552"/>
    </location>
</feature>
<organism evidence="4 5">
    <name type="scientific">Scophthalmus maximus</name>
    <name type="common">Turbot</name>
    <name type="synonym">Psetta maxima</name>
    <dbReference type="NCBI Taxonomy" id="52904"/>
    <lineage>
        <taxon>Eukaryota</taxon>
        <taxon>Metazoa</taxon>
        <taxon>Chordata</taxon>
        <taxon>Craniata</taxon>
        <taxon>Vertebrata</taxon>
        <taxon>Euteleostomi</taxon>
        <taxon>Actinopterygii</taxon>
        <taxon>Neopterygii</taxon>
        <taxon>Teleostei</taxon>
        <taxon>Neoteleostei</taxon>
        <taxon>Acanthomorphata</taxon>
        <taxon>Carangaria</taxon>
        <taxon>Pleuronectiformes</taxon>
        <taxon>Pleuronectoidei</taxon>
        <taxon>Scophthalmidae</taxon>
        <taxon>Scophthalmus</taxon>
    </lineage>
</organism>
<dbReference type="InterPro" id="IPR048278">
    <property type="entry name" value="PFN"/>
</dbReference>
<evidence type="ECO:0000256" key="1">
    <source>
        <dbReference type="ARBA" id="ARBA00010058"/>
    </source>
</evidence>
<evidence type="ECO:0000313" key="4">
    <source>
        <dbReference type="EMBL" id="AWP04403.1"/>
    </source>
</evidence>
<dbReference type="PROSITE" id="PS00414">
    <property type="entry name" value="PROFILIN"/>
    <property type="match status" value="1"/>
</dbReference>
<dbReference type="InterPro" id="IPR005455">
    <property type="entry name" value="PFN_euk"/>
</dbReference>
<dbReference type="InterPro" id="IPR036140">
    <property type="entry name" value="PFN_sf"/>
</dbReference>
<dbReference type="Proteomes" id="UP000246464">
    <property type="component" value="Chromosome 7"/>
</dbReference>
<accession>A0A2U9BKA4</accession>
<comment type="similarity">
    <text evidence="1 2">Belongs to the profilin family.</text>
</comment>
<dbReference type="SMART" id="SM00392">
    <property type="entry name" value="PROF"/>
    <property type="match status" value="1"/>
</dbReference>
<dbReference type="PANTHER" id="PTHR13936:SF15">
    <property type="entry name" value="PROFILIN-2"/>
    <property type="match status" value="1"/>
</dbReference>
<evidence type="ECO:0000256" key="3">
    <source>
        <dbReference type="SAM" id="MobiDB-lite"/>
    </source>
</evidence>
<sequence length="1281" mass="141495">MSWQSYVENLMADGSCQDSAIVGYTDAKYVWAAHAEDAKLRVYRLPVVSEGRSAHDAPASLSAPHIPTHLQSQSQEIDVLIGKDRETFYTSGLTLGSKKCSVIRDSFNDDTDGTMDIRTKSQGGEPTYNITVGKAGKGPGQHFKGRFGSGELNDCPTPLQLCFFVPMAWIGARNILLCLGLFVVASSFCSCAALTRLKALDKLREHSTHSQSQAEGSGLRHGRLLIGQKSLQGAKPKGISSTEKLLNLETDYQADMGWPEAKRAEGQVEGLSRLMPDNAAVKRLLKLEPKVECTGNSMKLQVQDVVSTPGSLFFVDRGTQLSPLPLSKLPPSCGYTTRSTRRDFVLIAPYDGCFVALEEDSYVLPLRWSGLPVRMSCPLMKPSAPSPPMVTCHSEGMVVKTEWTISLNDIKVNLKGIWEPLMKASAKCGFSVVVHPEGVVLSVHYAPCLEEKDGMYTLELSGNGESNILCPSLSATRAEPTKIPPKDLEQQTEMPSKWVHHPTLPHNSDSASDQSQSAQSAVPKVPDFPQNPELPKTVPPSNRPVAPGGQVPQSFFPLHHWPAQPERVPVEKKPLVQSPATQPPNGKVEGPFYPYFFMPPKYGIPVQRPELNPMPTFHPGQIQKPYYTIPLRPQPPKSETRATPPPVSTPPPQKLEGPPSSKSEHQEYKPLEPPVVPKPPVSQEQMYQPFYPYFWPQGPYQTDMQPTHQTPTPSQKGQVKQPLNLLNPERSKPEVPGNLLPSKPAPESIEPTQPEAPMGQVNQYPYPEPGLPTKPITVPQPEAPSGQYQLIYPYYYPQPENLPAEKPEHKPSYPQPSKIPGAGTDAGRPVPTEPPPDGQVYYTFNSYYPQQPQLPQPITLPPATTIQPPQVTIAQPSDGDIIPQGPQPDSPYMPPFYCPQSCPSGFSNCCPQIAFHQHLHHIVPAGHGSKDIPPVYPALPLLHSLAYSGLRNGLAAPPSQKQTETETQASTSAASNPLPPENEKQPHLLPPDGNHAVPGFRKPANQLPAYPYFVPNTYYPYLPQNQKLANFPQGQSAVNHYAPSERQAQSNNPVNPALQYVPYYIQSPEQQISQLLPGDMNSPSWPNLMSFISQYQQQEHVANQPNKPTAKELQPSSYSNQQTRPIGQSIVHRFLVPSQTLEEVPAPISNSSQPFVSGSTKPTTQEQTVQPNSESQSYELLQHGPPTMEPNSYKKDLIHRNLKLLPQNLNPPKNRPQHPDWLRRMSNPSTADVNYIARPGLNLAAQRKGGHRKQKLVPFNMNKQLKQYLSLFRFLLVWVAL</sequence>
<dbReference type="GO" id="GO:0032233">
    <property type="term" value="P:positive regulation of actin filament bundle assembly"/>
    <property type="evidence" value="ECO:0007669"/>
    <property type="project" value="TreeGrafter"/>
</dbReference>
<evidence type="ECO:0000313" key="5">
    <source>
        <dbReference type="Proteomes" id="UP000246464"/>
    </source>
</evidence>
<feature type="region of interest" description="Disordered" evidence="3">
    <location>
        <begin position="616"/>
        <end position="682"/>
    </location>
</feature>
<feature type="compositionally biased region" description="Low complexity" evidence="3">
    <location>
        <begin position="508"/>
        <end position="521"/>
    </location>
</feature>
<evidence type="ECO:0000256" key="2">
    <source>
        <dbReference type="RuleBase" id="RU003909"/>
    </source>
</evidence>
<dbReference type="STRING" id="52904.ENSSMAP00000014434"/>
<feature type="region of interest" description="Disordered" evidence="3">
    <location>
        <begin position="797"/>
        <end position="838"/>
    </location>
</feature>
<feature type="compositionally biased region" description="Polar residues" evidence="3">
    <location>
        <begin position="1148"/>
        <end position="1176"/>
    </location>
</feature>
<dbReference type="PANTHER" id="PTHR13936">
    <property type="entry name" value="PROFILIN"/>
    <property type="match status" value="1"/>
</dbReference>